<feature type="compositionally biased region" description="Basic and acidic residues" evidence="1">
    <location>
        <begin position="188"/>
        <end position="206"/>
    </location>
</feature>
<dbReference type="Proteomes" id="UP000887563">
    <property type="component" value="Unplaced"/>
</dbReference>
<keyword evidence="3" id="KW-1185">Reference proteome</keyword>
<feature type="compositionally biased region" description="Acidic residues" evidence="1">
    <location>
        <begin position="85"/>
        <end position="95"/>
    </location>
</feature>
<name>A0A914LFY8_MELIC</name>
<evidence type="ECO:0000313" key="3">
    <source>
        <dbReference type="Proteomes" id="UP000887563"/>
    </source>
</evidence>
<dbReference type="WBParaSite" id="Minc3s00492g13240">
    <property type="protein sequence ID" value="Minc3s00492g13240"/>
    <property type="gene ID" value="Minc3s00492g13240"/>
</dbReference>
<dbReference type="AlphaFoldDB" id="A0A914LFY8"/>
<feature type="transmembrane region" description="Helical" evidence="2">
    <location>
        <begin position="728"/>
        <end position="751"/>
    </location>
</feature>
<feature type="transmembrane region" description="Helical" evidence="2">
    <location>
        <begin position="691"/>
        <end position="716"/>
    </location>
</feature>
<feature type="compositionally biased region" description="Basic and acidic residues" evidence="1">
    <location>
        <begin position="118"/>
        <end position="130"/>
    </location>
</feature>
<feature type="transmembrane region" description="Helical" evidence="2">
    <location>
        <begin position="763"/>
        <end position="788"/>
    </location>
</feature>
<accession>A0A914LFY8</accession>
<keyword evidence="2" id="KW-0472">Membrane</keyword>
<keyword evidence="2" id="KW-1133">Transmembrane helix</keyword>
<feature type="compositionally biased region" description="Pro residues" evidence="1">
    <location>
        <begin position="1"/>
        <end position="11"/>
    </location>
</feature>
<dbReference type="PANTHER" id="PTHR35310">
    <property type="entry name" value="CELL WALL INTEGRITY/STRESS RESPONSE COMPONENT-LIKE PROTEIN"/>
    <property type="match status" value="1"/>
</dbReference>
<feature type="compositionally biased region" description="Low complexity" evidence="1">
    <location>
        <begin position="12"/>
        <end position="27"/>
    </location>
</feature>
<feature type="compositionally biased region" description="Acidic residues" evidence="1">
    <location>
        <begin position="28"/>
        <end position="44"/>
    </location>
</feature>
<evidence type="ECO:0000256" key="1">
    <source>
        <dbReference type="SAM" id="MobiDB-lite"/>
    </source>
</evidence>
<feature type="compositionally biased region" description="Basic and acidic residues" evidence="1">
    <location>
        <begin position="96"/>
        <end position="109"/>
    </location>
</feature>
<protein>
    <submittedName>
        <fullName evidence="4">Transmembrane protein</fullName>
    </submittedName>
</protein>
<feature type="compositionally biased region" description="Basic and acidic residues" evidence="1">
    <location>
        <begin position="153"/>
        <end position="168"/>
    </location>
</feature>
<evidence type="ECO:0000256" key="2">
    <source>
        <dbReference type="SAM" id="Phobius"/>
    </source>
</evidence>
<feature type="region of interest" description="Disordered" evidence="1">
    <location>
        <begin position="1"/>
        <end position="250"/>
    </location>
</feature>
<dbReference type="PANTHER" id="PTHR35310:SF1">
    <property type="entry name" value="CELL WALL INTEGRITY_STRESS RESPONSE COMPONENT-LIKE PROTEIN"/>
    <property type="match status" value="1"/>
</dbReference>
<evidence type="ECO:0000313" key="4">
    <source>
        <dbReference type="WBParaSite" id="Minc3s00492g13240"/>
    </source>
</evidence>
<reference evidence="4" key="1">
    <citation type="submission" date="2022-11" db="UniProtKB">
        <authorList>
            <consortium name="WormBaseParasite"/>
        </authorList>
    </citation>
    <scope>IDENTIFICATION</scope>
</reference>
<feature type="transmembrane region" description="Helical" evidence="2">
    <location>
        <begin position="433"/>
        <end position="455"/>
    </location>
</feature>
<proteinExistence type="predicted"/>
<sequence>MAKMPLLPPSPTQSLTQLSRATTNSISSEEEETLSTCSSEEEFDLIEKEEREEEQQRSTSHRGEENKLAEKKGEEKDDKIYSQLSEEEEKEEKEEKEESLNFFEGREENTTNSSSQSSEEKKEENKKEEYSNSIEVENQQDSLFKEEEEDKLSEEKNNKEEAPQKEQQEEQAFQEAPHKEEQQEDSEKEEKLFQEAPPKEDLKEEETSSQESTKNNKTNCSFPSTSPSPPSTSSSPSSTRKALSQKTYHKYSSASTLGQEEFFSSELYFDSITEKWKQKLFFEENEKSYYYPLDFEFEGRQGRQSLQRQKQQEGEPPPYYNETFEEFINNTAEYPLQQQQNSSNRHFEIPFGIFDFDSEEEEQEFNCINTAERGQIMGNNFPPQTLETIASVQQQQRQQLNRENTSTNTTNINNFEHRGVKGILGVTARLTGLVSLAIQTIVLILGCLLIGILFVHCGGTKYFNHEEKNFDQNQRDERGGSIVGDEPFLFIKSLNDTDETNLNETTLAEALISEDLNQNLNKTLEETNQNLNKTLEEITEKQVGNKVGNVWLNNLTKPEEMFDELNETNIETSLNETVADTKEILNDDINNKENQTFNLAELETIGNEIINPNKTQEDDYTDSETEATTNLLNSISTQQPEEESENLTKNQTNNFHNQEENKNKKQTFFEQIKPIKINFGKRIELDLLTMVRALCGIYGIGCILWLISLIGLTISLKLEIADLVYLNTFMLANITLLLLINIVAVGVIIVLQTEYHWKMLITIGVIEGGLILCFIFNVLAIVFIVIWYRYIDYMNGDDKSCLCLSAITGCIKGRNNNQRQQSQQQRQQRQHPPQANYTIPEATRHPQLPYIDDSPPIQQFSNF</sequence>
<feature type="compositionally biased region" description="Basic and acidic residues" evidence="1">
    <location>
        <begin position="61"/>
        <end position="80"/>
    </location>
</feature>
<organism evidence="3 4">
    <name type="scientific">Meloidogyne incognita</name>
    <name type="common">Southern root-knot nematode worm</name>
    <name type="synonym">Oxyuris incognita</name>
    <dbReference type="NCBI Taxonomy" id="6306"/>
    <lineage>
        <taxon>Eukaryota</taxon>
        <taxon>Metazoa</taxon>
        <taxon>Ecdysozoa</taxon>
        <taxon>Nematoda</taxon>
        <taxon>Chromadorea</taxon>
        <taxon>Rhabditida</taxon>
        <taxon>Tylenchina</taxon>
        <taxon>Tylenchomorpha</taxon>
        <taxon>Tylenchoidea</taxon>
        <taxon>Meloidogynidae</taxon>
        <taxon>Meloidogyninae</taxon>
        <taxon>Meloidogyne</taxon>
        <taxon>Meloidogyne incognita group</taxon>
    </lineage>
</organism>
<keyword evidence="2" id="KW-0812">Transmembrane</keyword>
<feature type="compositionally biased region" description="Polar residues" evidence="1">
    <location>
        <begin position="240"/>
        <end position="250"/>
    </location>
</feature>